<evidence type="ECO:0000256" key="1">
    <source>
        <dbReference type="SAM" id="MobiDB-lite"/>
    </source>
</evidence>
<dbReference type="InterPro" id="IPR001357">
    <property type="entry name" value="BRCT_dom"/>
</dbReference>
<dbReference type="EMBL" id="JACIBV010000003">
    <property type="protein sequence ID" value="MBB3734092.1"/>
    <property type="molecule type" value="Genomic_DNA"/>
</dbReference>
<dbReference type="GeneID" id="95395975"/>
<dbReference type="SUPFAM" id="SSF52113">
    <property type="entry name" value="BRCT domain"/>
    <property type="match status" value="1"/>
</dbReference>
<dbReference type="SMART" id="SM00292">
    <property type="entry name" value="BRCT"/>
    <property type="match status" value="1"/>
</dbReference>
<keyword evidence="4" id="KW-1185">Reference proteome</keyword>
<feature type="region of interest" description="Disordered" evidence="1">
    <location>
        <begin position="1"/>
        <end position="22"/>
    </location>
</feature>
<evidence type="ECO:0000313" key="4">
    <source>
        <dbReference type="Proteomes" id="UP000579945"/>
    </source>
</evidence>
<protein>
    <submittedName>
        <fullName evidence="3">NAD-dependent DNA ligase</fullName>
    </submittedName>
</protein>
<dbReference type="GO" id="GO:0016874">
    <property type="term" value="F:ligase activity"/>
    <property type="evidence" value="ECO:0007669"/>
    <property type="project" value="UniProtKB-KW"/>
</dbReference>
<dbReference type="PROSITE" id="PS50172">
    <property type="entry name" value="BRCT"/>
    <property type="match status" value="1"/>
</dbReference>
<dbReference type="AlphaFoldDB" id="A0A7W5YTG5"/>
<dbReference type="CDD" id="cd17748">
    <property type="entry name" value="BRCT_DNA_ligase_like"/>
    <property type="match status" value="1"/>
</dbReference>
<dbReference type="Proteomes" id="UP000579945">
    <property type="component" value="Unassembled WGS sequence"/>
</dbReference>
<name>A0A7W5YTG5_9ACTN</name>
<gene>
    <name evidence="3" type="ORF">FHR33_010045</name>
</gene>
<dbReference type="Gene3D" id="3.40.50.10190">
    <property type="entry name" value="BRCT domain"/>
    <property type="match status" value="1"/>
</dbReference>
<keyword evidence="3" id="KW-0436">Ligase</keyword>
<dbReference type="Pfam" id="PF00533">
    <property type="entry name" value="BRCT"/>
    <property type="match status" value="1"/>
</dbReference>
<reference evidence="3 4" key="1">
    <citation type="submission" date="2020-08" db="EMBL/GenBank/DDBJ databases">
        <title>Sequencing the genomes of 1000 actinobacteria strains.</title>
        <authorList>
            <person name="Klenk H.-P."/>
        </authorList>
    </citation>
    <scope>NUCLEOTIDE SEQUENCE [LARGE SCALE GENOMIC DNA]</scope>
    <source>
        <strain evidence="3 4">DSM 44320</strain>
    </source>
</reference>
<sequence length="105" mass="10500">MTEPGGSHSKADAVTEAGEGGGALPLAGMSVVVTGAMSGPLEALTRNEMNELIERAGGKSSSSVSARTSLLVAGEKAGSKRAKAEALGVRIITSEEFATLVGDVR</sequence>
<proteinExistence type="predicted"/>
<dbReference type="InterPro" id="IPR036420">
    <property type="entry name" value="BRCT_dom_sf"/>
</dbReference>
<comment type="caution">
    <text evidence="3">The sequence shown here is derived from an EMBL/GenBank/DDBJ whole genome shotgun (WGS) entry which is preliminary data.</text>
</comment>
<feature type="domain" description="BRCT" evidence="2">
    <location>
        <begin position="21"/>
        <end position="105"/>
    </location>
</feature>
<evidence type="ECO:0000259" key="2">
    <source>
        <dbReference type="PROSITE" id="PS50172"/>
    </source>
</evidence>
<evidence type="ECO:0000313" key="3">
    <source>
        <dbReference type="EMBL" id="MBB3734092.1"/>
    </source>
</evidence>
<organism evidence="3 4">
    <name type="scientific">Nonomuraea dietziae</name>
    <dbReference type="NCBI Taxonomy" id="65515"/>
    <lineage>
        <taxon>Bacteria</taxon>
        <taxon>Bacillati</taxon>
        <taxon>Actinomycetota</taxon>
        <taxon>Actinomycetes</taxon>
        <taxon>Streptosporangiales</taxon>
        <taxon>Streptosporangiaceae</taxon>
        <taxon>Nonomuraea</taxon>
    </lineage>
</organism>
<accession>A0A7W5YTG5</accession>
<dbReference type="RefSeq" id="WP_246453910.1">
    <property type="nucleotide sequence ID" value="NZ_BAAAXX010000004.1"/>
</dbReference>